<dbReference type="AlphaFoldDB" id="A0A835TXQ6"/>
<evidence type="ECO:0000259" key="12">
    <source>
        <dbReference type="PROSITE" id="PS50305"/>
    </source>
</evidence>
<keyword evidence="5 10" id="KW-0862">Zinc</keyword>
<evidence type="ECO:0000256" key="9">
    <source>
        <dbReference type="ARBA" id="ARBA00043038"/>
    </source>
</evidence>
<dbReference type="InterPro" id="IPR003000">
    <property type="entry name" value="Sirtuin"/>
</dbReference>
<reference evidence="13" key="1">
    <citation type="submission" date="2020-10" db="EMBL/GenBank/DDBJ databases">
        <title>Feather gene expression reveals the developmental basis of iridescence in African starlings.</title>
        <authorList>
            <person name="Rubenstein D.R."/>
        </authorList>
    </citation>
    <scope>NUCLEOTIDE SEQUENCE</scope>
    <source>
        <strain evidence="13">SS15</strain>
        <tissue evidence="13">Liver</tissue>
    </source>
</reference>
<dbReference type="GO" id="GO:0000785">
    <property type="term" value="C:chromatin"/>
    <property type="evidence" value="ECO:0007669"/>
    <property type="project" value="TreeGrafter"/>
</dbReference>
<evidence type="ECO:0000256" key="1">
    <source>
        <dbReference type="ARBA" id="ARBA00001947"/>
    </source>
</evidence>
<dbReference type="OrthoDB" id="2919105at2759"/>
<proteinExistence type="inferred from homology"/>
<feature type="binding site" evidence="10">
    <location>
        <position position="412"/>
    </location>
    <ligand>
        <name>Zn(2+)</name>
        <dbReference type="ChEBI" id="CHEBI:29105"/>
    </ligand>
</feature>
<evidence type="ECO:0000313" key="15">
    <source>
        <dbReference type="Proteomes" id="UP000618051"/>
    </source>
</evidence>
<name>A0A835TXQ6_9PASS</name>
<evidence type="ECO:0000256" key="10">
    <source>
        <dbReference type="PROSITE-ProRule" id="PRU00236"/>
    </source>
</evidence>
<feature type="region of interest" description="Disordered" evidence="11">
    <location>
        <begin position="531"/>
        <end position="591"/>
    </location>
</feature>
<dbReference type="SUPFAM" id="SSF52467">
    <property type="entry name" value="DHS-like NAD/FAD-binding domain"/>
    <property type="match status" value="2"/>
</dbReference>
<comment type="similarity">
    <text evidence="7">Belongs to the sirtuin family. Class IV subfamily.</text>
</comment>
<dbReference type="Proteomes" id="UP000618051">
    <property type="component" value="Unassembled WGS sequence"/>
</dbReference>
<reference evidence="14 15" key="2">
    <citation type="journal article" date="2021" name="J. Hered.">
        <title>Feather Gene Expression Elucidates the Developmental Basis of Plumage Iridescence in African Starlings.</title>
        <authorList>
            <person name="Rubenstein D.R."/>
            <person name="Corvelo A."/>
            <person name="MacManes M.D."/>
            <person name="Maia R."/>
            <person name="Narzisi G."/>
            <person name="Rousaki A."/>
            <person name="Vandenabeele P."/>
            <person name="Shawkey M.D."/>
            <person name="Solomon J."/>
        </authorList>
    </citation>
    <scope>NUCLEOTIDE SEQUENCE [LARGE SCALE GENOMIC DNA]</scope>
    <source>
        <strain evidence="14">SS15</strain>
    </source>
</reference>
<feature type="active site" description="Proton acceptor" evidence="10">
    <location>
        <position position="374"/>
    </location>
</feature>
<protein>
    <recommendedName>
        <fullName evidence="9">Regulatory protein SIR2 homolog 7</fullName>
    </recommendedName>
    <alternativeName>
        <fullName evidence="8">SIR2-like protein 7</fullName>
    </alternativeName>
</protein>
<evidence type="ECO:0000256" key="7">
    <source>
        <dbReference type="ARBA" id="ARBA00038170"/>
    </source>
</evidence>
<evidence type="ECO:0000256" key="8">
    <source>
        <dbReference type="ARBA" id="ARBA00041832"/>
    </source>
</evidence>
<evidence type="ECO:0000256" key="3">
    <source>
        <dbReference type="ARBA" id="ARBA00022679"/>
    </source>
</evidence>
<dbReference type="Pfam" id="PF02146">
    <property type="entry name" value="SIR2"/>
    <property type="match status" value="1"/>
</dbReference>
<dbReference type="PANTHER" id="PTHR11085:SF1">
    <property type="entry name" value="NAD-DEPENDENT PROTEIN DEACETYLASE SIRTUIN-7"/>
    <property type="match status" value="1"/>
</dbReference>
<keyword evidence="15" id="KW-1185">Reference proteome</keyword>
<dbReference type="GO" id="GO:0060255">
    <property type="term" value="P:regulation of macromolecule metabolic process"/>
    <property type="evidence" value="ECO:0007669"/>
    <property type="project" value="UniProtKB-ARBA"/>
</dbReference>
<sequence>MAAGGSLSRSERKAAARAEILQQEEQRDRRRQVSRIWRKPPAERSPEECQVLSENEDIVRELERRRKRRERLRRRQEEPLQASVNNRCAPVPGTRLPSGTAVCCQARAAVCDEPEELKRKVAELAAAVRSARHLVIYTGAGISTVGLGAAAGAPSGGSGVWVVAWFPNDDRTCVMSLGCCMSPAASTVSRLMLGSFLLPRRSCGCIASDPMQDAQPEQEDTGLTSLKSPHSVTPFSAEMEHDSGQDMSAHVTCMSARDAECEVPEPESRENKKRLKNGVLCREMGSTKDEKEFWRDSIMAASIPDYRGPNGIWTLLQKGRSIRAADLSEAEPTLTHMSIACLHKHNLVQHVVSQNCDGLHLRSGLPRAAISELHGNMYIEVCTSCTPNREYVRVFDVTERTALHRHHTGRMCHKCGAQLRDTIVHFGEKGTLRQPLNWEAATEAASKADVILCLGSSLKVLKKYPRLWCMSKPPTRRPKLYIVNLQWTPKDDLAALKLHGRCDDVMRLLMAELGLEIPRYDRARDPIFALAEPLRPGEEGTHSRKPVAPPREREEPREQEQPRERAEAAGGRPGGWLGRGCAKGGRRRKSR</sequence>
<accession>A0A835TXQ6</accession>
<dbReference type="InterPro" id="IPR029035">
    <property type="entry name" value="DHS-like_NAD/FAD-binding_dom"/>
</dbReference>
<dbReference type="GO" id="GO:0070403">
    <property type="term" value="F:NAD+ binding"/>
    <property type="evidence" value="ECO:0007669"/>
    <property type="project" value="InterPro"/>
</dbReference>
<evidence type="ECO:0000313" key="13">
    <source>
        <dbReference type="EMBL" id="KAG0122113.1"/>
    </source>
</evidence>
<dbReference type="EMBL" id="JADDUC010000038">
    <property type="protein sequence ID" value="KAG0122113.1"/>
    <property type="molecule type" value="Genomic_DNA"/>
</dbReference>
<dbReference type="FunFam" id="2.20.28.200:FF:000002">
    <property type="entry name" value="NAD-dependent deacetylase sirtuin-7"/>
    <property type="match status" value="1"/>
</dbReference>
<feature type="domain" description="Deacetylase sirtuin-type" evidence="12">
    <location>
        <begin position="114"/>
        <end position="516"/>
    </location>
</feature>
<organism evidence="13">
    <name type="scientific">Lamprotornis superbus</name>
    <dbReference type="NCBI Taxonomy" id="245042"/>
    <lineage>
        <taxon>Eukaryota</taxon>
        <taxon>Metazoa</taxon>
        <taxon>Chordata</taxon>
        <taxon>Craniata</taxon>
        <taxon>Vertebrata</taxon>
        <taxon>Euteleostomi</taxon>
        <taxon>Archelosauria</taxon>
        <taxon>Archosauria</taxon>
        <taxon>Dinosauria</taxon>
        <taxon>Saurischia</taxon>
        <taxon>Theropoda</taxon>
        <taxon>Coelurosauria</taxon>
        <taxon>Aves</taxon>
        <taxon>Neognathae</taxon>
        <taxon>Neoaves</taxon>
        <taxon>Telluraves</taxon>
        <taxon>Australaves</taxon>
        <taxon>Passeriformes</taxon>
        <taxon>Sturnidae</taxon>
        <taxon>Lamprotornis</taxon>
    </lineage>
</organism>
<dbReference type="InterPro" id="IPR026590">
    <property type="entry name" value="Ssirtuin_cat_dom"/>
</dbReference>
<feature type="binding site" evidence="10">
    <location>
        <position position="415"/>
    </location>
    <ligand>
        <name>Zn(2+)</name>
        <dbReference type="ChEBI" id="CHEBI:29105"/>
    </ligand>
</feature>
<gene>
    <name evidence="14" type="ORF">IHE44_0007013</name>
    <name evidence="13" type="ORF">IHE44_009360</name>
</gene>
<evidence type="ECO:0000256" key="4">
    <source>
        <dbReference type="ARBA" id="ARBA00022723"/>
    </source>
</evidence>
<evidence type="ECO:0000313" key="14">
    <source>
        <dbReference type="EMBL" id="KAI1232545.1"/>
    </source>
</evidence>
<evidence type="ECO:0000256" key="2">
    <source>
        <dbReference type="ARBA" id="ARBA00022553"/>
    </source>
</evidence>
<feature type="compositionally biased region" description="Basic and acidic residues" evidence="11">
    <location>
        <begin position="550"/>
        <end position="567"/>
    </location>
</feature>
<dbReference type="EMBL" id="JADDUC020000022">
    <property type="protein sequence ID" value="KAI1232545.1"/>
    <property type="molecule type" value="Genomic_DNA"/>
</dbReference>
<feature type="region of interest" description="Disordered" evidence="11">
    <location>
        <begin position="1"/>
        <end position="50"/>
    </location>
</feature>
<evidence type="ECO:0000256" key="11">
    <source>
        <dbReference type="SAM" id="MobiDB-lite"/>
    </source>
</evidence>
<dbReference type="GO" id="GO:0046872">
    <property type="term" value="F:metal ion binding"/>
    <property type="evidence" value="ECO:0007669"/>
    <property type="project" value="UniProtKB-KW"/>
</dbReference>
<feature type="compositionally biased region" description="Basic residues" evidence="11">
    <location>
        <begin position="29"/>
        <end position="38"/>
    </location>
</feature>
<dbReference type="Gene3D" id="2.20.28.200">
    <property type="match status" value="1"/>
</dbReference>
<dbReference type="InterPro" id="IPR050134">
    <property type="entry name" value="NAD-dep_sirtuin_deacylases"/>
</dbReference>
<evidence type="ECO:0000256" key="5">
    <source>
        <dbReference type="ARBA" id="ARBA00022833"/>
    </source>
</evidence>
<dbReference type="GO" id="GO:0005634">
    <property type="term" value="C:nucleus"/>
    <property type="evidence" value="ECO:0007669"/>
    <property type="project" value="TreeGrafter"/>
</dbReference>
<dbReference type="PANTHER" id="PTHR11085">
    <property type="entry name" value="NAD-DEPENDENT PROTEIN DEACYLASE SIRTUIN-5, MITOCHONDRIAL-RELATED"/>
    <property type="match status" value="1"/>
</dbReference>
<dbReference type="GO" id="GO:0097372">
    <property type="term" value="F:histone H3K18 deacetylase activity, NAD-dependent"/>
    <property type="evidence" value="ECO:0007669"/>
    <property type="project" value="TreeGrafter"/>
</dbReference>
<keyword evidence="6" id="KW-0520">NAD</keyword>
<comment type="cofactor">
    <cofactor evidence="1">
        <name>Zn(2+)</name>
        <dbReference type="ChEBI" id="CHEBI:29105"/>
    </cofactor>
</comment>
<evidence type="ECO:0000256" key="6">
    <source>
        <dbReference type="ARBA" id="ARBA00023027"/>
    </source>
</evidence>
<feature type="binding site" evidence="10">
    <location>
        <position position="385"/>
    </location>
    <ligand>
        <name>Zn(2+)</name>
        <dbReference type="ChEBI" id="CHEBI:29105"/>
    </ligand>
</feature>
<feature type="binding site" evidence="10">
    <location>
        <position position="382"/>
    </location>
    <ligand>
        <name>Zn(2+)</name>
        <dbReference type="ChEBI" id="CHEBI:29105"/>
    </ligand>
</feature>
<keyword evidence="4 10" id="KW-0479">Metal-binding</keyword>
<reference evidence="14" key="3">
    <citation type="submission" date="2022-01" db="EMBL/GenBank/DDBJ databases">
        <authorList>
            <person name="Rubenstein D.R."/>
        </authorList>
    </citation>
    <scope>NUCLEOTIDE SEQUENCE</scope>
    <source>
        <strain evidence="14">SS15</strain>
        <tissue evidence="14">Liver</tissue>
    </source>
</reference>
<keyword evidence="2" id="KW-0597">Phosphoprotein</keyword>
<dbReference type="Gene3D" id="3.40.50.1220">
    <property type="entry name" value="TPP-binding domain"/>
    <property type="match status" value="2"/>
</dbReference>
<comment type="caution">
    <text evidence="13">The sequence shown here is derived from an EMBL/GenBank/DDBJ whole genome shotgun (WGS) entry which is preliminary data.</text>
</comment>
<dbReference type="PROSITE" id="PS50305">
    <property type="entry name" value="SIRTUIN"/>
    <property type="match status" value="1"/>
</dbReference>
<feature type="compositionally biased region" description="Gly residues" evidence="11">
    <location>
        <begin position="571"/>
        <end position="583"/>
    </location>
</feature>
<keyword evidence="3" id="KW-0808">Transferase</keyword>